<dbReference type="Pfam" id="PF04037">
    <property type="entry name" value="DUF382"/>
    <property type="match status" value="1"/>
</dbReference>
<feature type="compositionally biased region" description="Low complexity" evidence="1">
    <location>
        <begin position="486"/>
        <end position="496"/>
    </location>
</feature>
<feature type="compositionally biased region" description="Basic residues" evidence="1">
    <location>
        <begin position="45"/>
        <end position="56"/>
    </location>
</feature>
<organism evidence="3">
    <name type="scientific">Calcidiscus leptoporus</name>
    <dbReference type="NCBI Taxonomy" id="127549"/>
    <lineage>
        <taxon>Eukaryota</taxon>
        <taxon>Haptista</taxon>
        <taxon>Haptophyta</taxon>
        <taxon>Prymnesiophyceae</taxon>
        <taxon>Coccolithales</taxon>
        <taxon>Calcidiscaceae</taxon>
        <taxon>Calcidiscus</taxon>
    </lineage>
</organism>
<dbReference type="InterPro" id="IPR006568">
    <property type="entry name" value="PSP_pro-rich"/>
</dbReference>
<dbReference type="SMART" id="SM00581">
    <property type="entry name" value="PSP"/>
    <property type="match status" value="1"/>
</dbReference>
<feature type="region of interest" description="Disordered" evidence="1">
    <location>
        <begin position="1"/>
        <end position="91"/>
    </location>
</feature>
<feature type="domain" description="PSP proline-rich" evidence="2">
    <location>
        <begin position="310"/>
        <end position="363"/>
    </location>
</feature>
<dbReference type="AlphaFoldDB" id="A0A7S0NUU0"/>
<gene>
    <name evidence="3" type="ORF">CLEP1334_LOCUS9790</name>
</gene>
<dbReference type="PANTHER" id="PTHR12785:SF6">
    <property type="entry name" value="SPLICING FACTOR 3B SUBUNIT 2"/>
    <property type="match status" value="1"/>
</dbReference>
<dbReference type="EMBL" id="HBER01019380">
    <property type="protein sequence ID" value="CAD8534510.1"/>
    <property type="molecule type" value="Transcribed_RNA"/>
</dbReference>
<dbReference type="Pfam" id="PF04046">
    <property type="entry name" value="PSP"/>
    <property type="match status" value="1"/>
</dbReference>
<dbReference type="GO" id="GO:0005634">
    <property type="term" value="C:nucleus"/>
    <property type="evidence" value="ECO:0007669"/>
    <property type="project" value="InterPro"/>
</dbReference>
<feature type="compositionally biased region" description="Polar residues" evidence="1">
    <location>
        <begin position="71"/>
        <end position="81"/>
    </location>
</feature>
<feature type="region of interest" description="Disordered" evidence="1">
    <location>
        <begin position="412"/>
        <end position="496"/>
    </location>
</feature>
<sequence>MSEEPVKANGLSASDLESDSEATHAGTDTGTDTESVASNRSAERNKRRKERKKASKKALSSARAALADGDSVSTAGSSKDSSAAPLASNEDVQVVYVSQTDDELSTPAMKELRSVFEKFSTAEELTTGVTGDDAAEADNDTVSKVPAAQAEEEGEQKMSKKQKKKLKRLTIAELKQLVLKPEVIEQWDVTAGDPRLLVHLKSYRNTIAVPRHWCQKRKFLQGKRGVEKPPFQLPDFIQATGIEKIRATVMEKENAKKLKGKQKERMQPKMGKIDIDYQVLHDAFFKYQTKPRLSGHGDTYYEGKEQEAVLREKKPGQVSEALSKALGMEAGGPPPWLVNMQRYGPPPSYPNLKIPGLNAPIPEGASYGYHPGGWGKPPVDEFGRPLYGDVFGTAAPEPEDQVQANFSRDAWGAMEEGDDEEDEDEDEEDDDDETATDDRSSVTEDEINAGISSVSSVPSGLATPDSLHLRKGADGIVTPGVDTPESSSVSSQPPPQLFQVVEQRDSRVGGAAFGSSHTYNLPTSKGAPKTAQGGVAVALDPAELEKLDEATLKARYEEQRNAEREANAPEDVSDIIEEQERKRRRKDEKKGYKF</sequence>
<dbReference type="InterPro" id="IPR007180">
    <property type="entry name" value="DUF382"/>
</dbReference>
<feature type="compositionally biased region" description="Low complexity" evidence="1">
    <location>
        <begin position="57"/>
        <end position="67"/>
    </location>
</feature>
<feature type="compositionally biased region" description="Basic and acidic residues" evidence="1">
    <location>
        <begin position="558"/>
        <end position="567"/>
    </location>
</feature>
<feature type="region of interest" description="Disordered" evidence="1">
    <location>
        <begin position="509"/>
        <end position="532"/>
    </location>
</feature>
<accession>A0A7S0NUU0</accession>
<reference evidence="3" key="1">
    <citation type="submission" date="2021-01" db="EMBL/GenBank/DDBJ databases">
        <authorList>
            <person name="Corre E."/>
            <person name="Pelletier E."/>
            <person name="Niang G."/>
            <person name="Scheremetjew M."/>
            <person name="Finn R."/>
            <person name="Kale V."/>
            <person name="Holt S."/>
            <person name="Cochrane G."/>
            <person name="Meng A."/>
            <person name="Brown T."/>
            <person name="Cohen L."/>
        </authorList>
    </citation>
    <scope>NUCLEOTIDE SEQUENCE</scope>
    <source>
        <strain evidence="3">RCC1130</strain>
    </source>
</reference>
<evidence type="ECO:0000313" key="3">
    <source>
        <dbReference type="EMBL" id="CAD8534510.1"/>
    </source>
</evidence>
<evidence type="ECO:0000256" key="1">
    <source>
        <dbReference type="SAM" id="MobiDB-lite"/>
    </source>
</evidence>
<feature type="compositionally biased region" description="Low complexity" evidence="1">
    <location>
        <begin position="23"/>
        <end position="40"/>
    </location>
</feature>
<dbReference type="InterPro" id="IPR052584">
    <property type="entry name" value="U2_snRNP_Complex_Component"/>
</dbReference>
<protein>
    <recommendedName>
        <fullName evidence="2">PSP proline-rich domain-containing protein</fullName>
    </recommendedName>
</protein>
<proteinExistence type="predicted"/>
<dbReference type="PANTHER" id="PTHR12785">
    <property type="entry name" value="SPLICING FACTOR 3B"/>
    <property type="match status" value="1"/>
</dbReference>
<name>A0A7S0NUU0_9EUKA</name>
<evidence type="ECO:0000259" key="2">
    <source>
        <dbReference type="SMART" id="SM00581"/>
    </source>
</evidence>
<feature type="compositionally biased region" description="Acidic residues" evidence="1">
    <location>
        <begin position="415"/>
        <end position="435"/>
    </location>
</feature>
<feature type="region of interest" description="Disordered" evidence="1">
    <location>
        <begin position="558"/>
        <end position="594"/>
    </location>
</feature>